<evidence type="ECO:0000256" key="1">
    <source>
        <dbReference type="SAM" id="Phobius"/>
    </source>
</evidence>
<feature type="chain" id="PRO_5040281214" evidence="2">
    <location>
        <begin position="20"/>
        <end position="407"/>
    </location>
</feature>
<dbReference type="Gene3D" id="2.70.130.10">
    <property type="entry name" value="Mannose-6-phosphate receptor binding domain"/>
    <property type="match status" value="2"/>
</dbReference>
<organism evidence="3 4">
    <name type="scientific">Anaeramoeba ignava</name>
    <name type="common">Anaerobic marine amoeba</name>
    <dbReference type="NCBI Taxonomy" id="1746090"/>
    <lineage>
        <taxon>Eukaryota</taxon>
        <taxon>Metamonada</taxon>
        <taxon>Anaeramoebidae</taxon>
        <taxon>Anaeramoeba</taxon>
    </lineage>
</organism>
<dbReference type="Proteomes" id="UP001149090">
    <property type="component" value="Unassembled WGS sequence"/>
</dbReference>
<comment type="caution">
    <text evidence="3">The sequence shown here is derived from an EMBL/GenBank/DDBJ whole genome shotgun (WGS) entry which is preliminary data.</text>
</comment>
<dbReference type="SUPFAM" id="SSF50911">
    <property type="entry name" value="Mannose 6-phosphate receptor domain"/>
    <property type="match status" value="2"/>
</dbReference>
<keyword evidence="1" id="KW-0812">Transmembrane</keyword>
<dbReference type="AlphaFoldDB" id="A0A9Q0RAQ4"/>
<dbReference type="EMBL" id="JAPDFW010000080">
    <property type="protein sequence ID" value="KAJ5072703.1"/>
    <property type="molecule type" value="Genomic_DNA"/>
</dbReference>
<accession>A0A9Q0RAQ4</accession>
<keyword evidence="3" id="KW-0675">Receptor</keyword>
<proteinExistence type="predicted"/>
<keyword evidence="1" id="KW-1133">Transmembrane helix</keyword>
<name>A0A9Q0RAQ4_ANAIG</name>
<evidence type="ECO:0000313" key="3">
    <source>
        <dbReference type="EMBL" id="KAJ5072703.1"/>
    </source>
</evidence>
<evidence type="ECO:0000313" key="4">
    <source>
        <dbReference type="Proteomes" id="UP001149090"/>
    </source>
</evidence>
<keyword evidence="4" id="KW-1185">Reference proteome</keyword>
<feature type="signal peptide" evidence="2">
    <location>
        <begin position="1"/>
        <end position="19"/>
    </location>
</feature>
<keyword evidence="2" id="KW-0732">Signal</keyword>
<evidence type="ECO:0000256" key="2">
    <source>
        <dbReference type="SAM" id="SignalP"/>
    </source>
</evidence>
<gene>
    <name evidence="3" type="ORF">M0811_09400</name>
</gene>
<feature type="transmembrane region" description="Helical" evidence="1">
    <location>
        <begin position="373"/>
        <end position="393"/>
    </location>
</feature>
<protein>
    <submittedName>
        <fullName evidence="3">Lysosomal enzyme receptor protein isoform e</fullName>
    </submittedName>
</protein>
<sequence length="407" mass="45354">MKGIFFIFGILLLATGVLTDTCIFPAVHNTYNFTSARKLGANYQWYDLDTLIRYFLNLCGPLNPINETQCPCCNVSASNPTNMTGKSLNNGSCYDWGEFDIGENWGFIDDNYTWIGVTLTYQTVTPTNQTKANMVYNFFCNEDDHFDLISVFEYDTTPPHLHINVGTYLACPDPTPSPEPSPTPDPRLCKTIFGDELFDLSLLIDEYYWKNQISGDQYFLAICDTVGYEPLCPCCTPDLLPGWRLDPSGSCHQLGQLNITTYKYLPDSTNVSDGISLNYQVDDGDSHPLHNLRYDFICDPDAGLGEIIDITEVTLSTPTRTEVTYVTAHGCPLNPFPPTPTPCYSWPPCPTLSPCPTPSYSQSASSSSGLKGGYVFLVVILCSGVTFIGGWFFHKFKRQKTTTYQAL</sequence>
<dbReference type="InterPro" id="IPR009011">
    <property type="entry name" value="Man6P_isomerase_rcpt-bd_dom_sf"/>
</dbReference>
<keyword evidence="1" id="KW-0472">Membrane</keyword>
<reference evidence="3" key="1">
    <citation type="submission" date="2022-10" db="EMBL/GenBank/DDBJ databases">
        <title>Novel sulphate-reducing endosymbionts in the free-living metamonad Anaeramoeba.</title>
        <authorList>
            <person name="Jerlstrom-Hultqvist J."/>
            <person name="Cepicka I."/>
            <person name="Gallot-Lavallee L."/>
            <person name="Salas-Leiva D."/>
            <person name="Curtis B.A."/>
            <person name="Zahonova K."/>
            <person name="Pipaliya S."/>
            <person name="Dacks J."/>
            <person name="Roger A.J."/>
        </authorList>
    </citation>
    <scope>NUCLEOTIDE SEQUENCE</scope>
    <source>
        <strain evidence="3">BMAN</strain>
    </source>
</reference>